<dbReference type="Pfam" id="PF00692">
    <property type="entry name" value="dUTPase"/>
    <property type="match status" value="1"/>
</dbReference>
<evidence type="ECO:0000256" key="8">
    <source>
        <dbReference type="ARBA" id="ARBA00022759"/>
    </source>
</evidence>
<dbReference type="EMBL" id="JBAMMX010000017">
    <property type="protein sequence ID" value="KAK6924284.1"/>
    <property type="molecule type" value="Genomic_DNA"/>
</dbReference>
<comment type="caution">
    <text evidence="17">The sequence shown here is derived from an EMBL/GenBank/DDBJ whole genome shotgun (WGS) entry which is preliminary data.</text>
</comment>
<dbReference type="Gene3D" id="3.30.420.10">
    <property type="entry name" value="Ribonuclease H-like superfamily/Ribonuclease H"/>
    <property type="match status" value="1"/>
</dbReference>
<dbReference type="PROSITE" id="PS50158">
    <property type="entry name" value="ZF_CCHC"/>
    <property type="match status" value="1"/>
</dbReference>
<gene>
    <name evidence="17" type="ORF">RJ641_010484</name>
</gene>
<dbReference type="Gene3D" id="4.10.60.10">
    <property type="entry name" value="Zinc finger, CCHC-type"/>
    <property type="match status" value="1"/>
</dbReference>
<feature type="coiled-coil region" evidence="13">
    <location>
        <begin position="1182"/>
        <end position="1216"/>
    </location>
</feature>
<feature type="region of interest" description="Disordered" evidence="14">
    <location>
        <begin position="317"/>
        <end position="337"/>
    </location>
</feature>
<feature type="compositionally biased region" description="Polar residues" evidence="14">
    <location>
        <begin position="674"/>
        <end position="685"/>
    </location>
</feature>
<keyword evidence="12" id="KW-0479">Metal-binding</keyword>
<dbReference type="Gene3D" id="2.70.40.10">
    <property type="match status" value="1"/>
</dbReference>
<dbReference type="InterPro" id="IPR036157">
    <property type="entry name" value="dUTPase-like_sf"/>
</dbReference>
<dbReference type="InterPro" id="IPR036875">
    <property type="entry name" value="Znf_CCHC_sf"/>
</dbReference>
<comment type="pathway">
    <text evidence="1">Pyrimidine metabolism; dUMP biosynthesis; dUMP from dCTP (dUTP route): step 2/2.</text>
</comment>
<keyword evidence="5" id="KW-0548">Nucleotidyltransferase</keyword>
<dbReference type="Gene3D" id="3.30.70.270">
    <property type="match status" value="1"/>
</dbReference>
<dbReference type="GO" id="GO:0046081">
    <property type="term" value="P:dUTP catabolic process"/>
    <property type="evidence" value="ECO:0007669"/>
    <property type="project" value="InterPro"/>
</dbReference>
<evidence type="ECO:0000313" key="18">
    <source>
        <dbReference type="Proteomes" id="UP001370490"/>
    </source>
</evidence>
<keyword evidence="8" id="KW-0255">Endonuclease</keyword>
<keyword evidence="9" id="KW-0378">Hydrolase</keyword>
<feature type="region of interest" description="Disordered" evidence="14">
    <location>
        <begin position="674"/>
        <end position="702"/>
    </location>
</feature>
<dbReference type="GO" id="GO:0008270">
    <property type="term" value="F:zinc ion binding"/>
    <property type="evidence" value="ECO:0007669"/>
    <property type="project" value="UniProtKB-KW"/>
</dbReference>
<dbReference type="GO" id="GO:0003964">
    <property type="term" value="F:RNA-directed DNA polymerase activity"/>
    <property type="evidence" value="ECO:0007669"/>
    <property type="project" value="UniProtKB-KW"/>
</dbReference>
<dbReference type="InterPro" id="IPR041373">
    <property type="entry name" value="RT_RNaseH"/>
</dbReference>
<feature type="domain" description="RNase H type-1" evidence="16">
    <location>
        <begin position="1632"/>
        <end position="1767"/>
    </location>
</feature>
<name>A0AAN8Z2Q1_9MAGN</name>
<evidence type="ECO:0000256" key="6">
    <source>
        <dbReference type="ARBA" id="ARBA00022722"/>
    </source>
</evidence>
<keyword evidence="13" id="KW-0175">Coiled coil</keyword>
<evidence type="ECO:0000256" key="1">
    <source>
        <dbReference type="ARBA" id="ARBA00005142"/>
    </source>
</evidence>
<dbReference type="InterPro" id="IPR021109">
    <property type="entry name" value="Peptidase_aspartic_dom_sf"/>
</dbReference>
<keyword evidence="12" id="KW-0862">Zinc</keyword>
<evidence type="ECO:0000256" key="11">
    <source>
        <dbReference type="ARBA" id="ARBA00023080"/>
    </source>
</evidence>
<dbReference type="CDD" id="cd07557">
    <property type="entry name" value="trimeric_dUTPase"/>
    <property type="match status" value="1"/>
</dbReference>
<dbReference type="InterPro" id="IPR029054">
    <property type="entry name" value="dUTPase-like"/>
</dbReference>
<keyword evidence="3" id="KW-0645">Protease</keyword>
<dbReference type="SUPFAM" id="SSF56672">
    <property type="entry name" value="DNA/RNA polymerases"/>
    <property type="match status" value="3"/>
</dbReference>
<keyword evidence="18" id="KW-1185">Reference proteome</keyword>
<keyword evidence="10 17" id="KW-0695">RNA-directed DNA polymerase</keyword>
<dbReference type="InterPro" id="IPR043502">
    <property type="entry name" value="DNA/RNA_pol_sf"/>
</dbReference>
<keyword evidence="7" id="KW-0064">Aspartyl protease</keyword>
<dbReference type="GO" id="GO:0003676">
    <property type="term" value="F:nucleic acid binding"/>
    <property type="evidence" value="ECO:0007669"/>
    <property type="project" value="InterPro"/>
</dbReference>
<evidence type="ECO:0000256" key="3">
    <source>
        <dbReference type="ARBA" id="ARBA00022670"/>
    </source>
</evidence>
<dbReference type="EC" id="2.7.7.49" evidence="2"/>
<dbReference type="SUPFAM" id="SSF50630">
    <property type="entry name" value="Acid proteases"/>
    <property type="match status" value="1"/>
</dbReference>
<evidence type="ECO:0000256" key="12">
    <source>
        <dbReference type="PROSITE-ProRule" id="PRU00047"/>
    </source>
</evidence>
<organism evidence="17 18">
    <name type="scientific">Dillenia turbinata</name>
    <dbReference type="NCBI Taxonomy" id="194707"/>
    <lineage>
        <taxon>Eukaryota</taxon>
        <taxon>Viridiplantae</taxon>
        <taxon>Streptophyta</taxon>
        <taxon>Embryophyta</taxon>
        <taxon>Tracheophyta</taxon>
        <taxon>Spermatophyta</taxon>
        <taxon>Magnoliopsida</taxon>
        <taxon>eudicotyledons</taxon>
        <taxon>Gunneridae</taxon>
        <taxon>Pentapetalae</taxon>
        <taxon>Dilleniales</taxon>
        <taxon>Dilleniaceae</taxon>
        <taxon>Dillenia</taxon>
    </lineage>
</organism>
<dbReference type="Pfam" id="PF22909">
    <property type="entry name" value="Caulimovir_coat_dom"/>
    <property type="match status" value="1"/>
</dbReference>
<dbReference type="PANTHER" id="PTHR33064:SF37">
    <property type="entry name" value="RIBONUCLEASE H"/>
    <property type="match status" value="1"/>
</dbReference>
<dbReference type="InterPro" id="IPR051320">
    <property type="entry name" value="Viral_Replic_Matur_Polypro"/>
</dbReference>
<evidence type="ECO:0000256" key="5">
    <source>
        <dbReference type="ARBA" id="ARBA00022695"/>
    </source>
</evidence>
<reference evidence="17 18" key="1">
    <citation type="submission" date="2023-12" db="EMBL/GenBank/DDBJ databases">
        <title>A high-quality genome assembly for Dillenia turbinata (Dilleniales).</title>
        <authorList>
            <person name="Chanderbali A."/>
        </authorList>
    </citation>
    <scope>NUCLEOTIDE SEQUENCE [LARGE SCALE GENOMIC DNA]</scope>
    <source>
        <strain evidence="17">LSX21</strain>
        <tissue evidence="17">Leaf</tissue>
    </source>
</reference>
<evidence type="ECO:0000256" key="14">
    <source>
        <dbReference type="SAM" id="MobiDB-lite"/>
    </source>
</evidence>
<dbReference type="Gene3D" id="2.40.70.10">
    <property type="entry name" value="Acid Proteases"/>
    <property type="match status" value="1"/>
</dbReference>
<keyword evidence="11" id="KW-0546">Nucleotide metabolism</keyword>
<protein>
    <recommendedName>
        <fullName evidence="2">RNA-directed DNA polymerase</fullName>
        <ecNumber evidence="2">2.7.7.49</ecNumber>
    </recommendedName>
</protein>
<dbReference type="InterPro" id="IPR036397">
    <property type="entry name" value="RNaseH_sf"/>
</dbReference>
<dbReference type="GO" id="GO:0000287">
    <property type="term" value="F:magnesium ion binding"/>
    <property type="evidence" value="ECO:0007669"/>
    <property type="project" value="InterPro"/>
</dbReference>
<evidence type="ECO:0000313" key="17">
    <source>
        <dbReference type="EMBL" id="KAK6924284.1"/>
    </source>
</evidence>
<dbReference type="SMART" id="SM00343">
    <property type="entry name" value="ZnF_C2HC"/>
    <property type="match status" value="1"/>
</dbReference>
<evidence type="ECO:0000256" key="9">
    <source>
        <dbReference type="ARBA" id="ARBA00022801"/>
    </source>
</evidence>
<evidence type="ECO:0000259" key="15">
    <source>
        <dbReference type="PROSITE" id="PS50158"/>
    </source>
</evidence>
<dbReference type="Pfam" id="PF17917">
    <property type="entry name" value="RT_RNaseH"/>
    <property type="match status" value="1"/>
</dbReference>
<dbReference type="InterPro" id="IPR002156">
    <property type="entry name" value="RNaseH_domain"/>
</dbReference>
<keyword evidence="4" id="KW-0808">Transferase</keyword>
<dbReference type="PANTHER" id="PTHR33064">
    <property type="entry name" value="POL PROTEIN"/>
    <property type="match status" value="1"/>
</dbReference>
<keyword evidence="6" id="KW-0540">Nuclease</keyword>
<sequence>MATGEVIRAPPPTARTETVTPQFEDQIRDYRRNQRRMHNVGRTMRQLSRRIHGRPVRQETLETAINPERELNLSLQRRASIVPAEVLYHSRSDDINHQVYIHRSEESILCLDNDQIDRVMIQEESYNRLQRAGLRFIHIGVMQVRIQILHRRDEGTMAMIVFRDNRWQGEQAILAQMEVSLADGGYQMIYVIPDIIMTIPDFYRNVQISIQTRGYHNWQGGEANLLVTRGLVGRLSNTSNVGFQYSINAVTDYLVSRGVRAIPGRRFTEEELRGNNWIIRPSRASIPMEPTSQIKTRNLPDGSVSLRFGGYQAATSASRPRYDANDNELQEDSDSESIRTETVPVMDGEIVLWDPEDCKVFNFETQHHHKVPSQFKNSNWDVLERGSKFMVRYDGPVIDTRPVEPDNWGGFFEPDCQNEEEEDDFFGDNEEEEISLMIQSEDDADYEENMDWFESLYQGDETITVLEETSLEEESSGLARLPHSVVESGPSDEILVSKPTTVVPVEEEAEILVELGKDAQMPAKKTENAAGFDLYSAEDVYILPGEREKINTNVKMQIPEGYYGQIKDRSSMAMKKMTTCAGVIDADFRGEIQVVIHNFAKEIQLIKKGESCAQILFLRIKNFKMKEGILSKTARGKGGFGSTSETIAVLDEEPAVVNARLRELISRQETLLPNDGAQSSQSAVSQYRPPPDTMMGPPVYPPAQASVPPFPTYDMPSTSYKPNTRFKQANYYNMWNLPSAQTNSGAIFVIPQDLSKFDDVFLRWESITKNLVAMQGFTDAAEKAEFIENLLGEAEKLTWLQWRTRYENEYQQLLAAAEGRAGTQNILSQIRRIFTLIDPFTGSTVLQEEAYKDIQRLQCKDIKDILHYLHQYQYLAAKSGRMFFDTELSDKLFQKMPGDLGKRIEAEFLKQHPGAAIAVLPRILFSYRYLEEQCKEAAFQRSLKNLDFCKQMPIPGYYGDKKRFGARKSTTYKGKPHRSHVKIDKRKHLINKKCKCYLCGEEGHFARNCTNKRRNVERIAVYDGIDVPEDHELVSVDEDDSASDIYSLSESEEPTQLVMHLQPMAKADEVILMFSMAPKEESNFLIGKRGGWQPQIQLSRQEFECLHDWRTNQPIQPPQPYKCRCCGRETMQRFRIHCPKCLITCCGMCTTFYFNIEITPEVQPTQTYYATPKLMQEQQAYILWCQEEMEKLSRALKHKEEENEALMKRIVELESLLKLKGKEKEEIPEENILFFNENEIESEEILSTSEKLLIFRVRIIIPGINPVDVNAVLDTGATTSSVDIDRFPKEAIEDSPYSIRINGVTSTDNEVVNKKLKYGKMQIGDQVFNIPFAYAFKINKNISGDIGMIIGCNFIRAMYGGIRIEGNEVTFYKYITKLHTINLFVPENDYLREFINFLENEEICFGGIEKTKLHQKFASKIKQLSDMGYIGNEPLKYWKDNQVQCELIIKNPLLTIEDRPLKHVTPQMAESFDKQIKELLKIGVIRPSKSKHRTTAFMVQSGTSVDPKTGKETKGKERMVFNYQRLNDNTEKDQYPLPAQIEGGRIQLQEHIIKKLSKFGPAQYKEKKDLRSWLGLLNYARNYIPNLGKLLGPLYAKTSPQGEKRMNAQDWKIVYDIQSMVQKLPTLEVPEDNCYIVIESDGCMEGWGGICKWKTKEYDPPRTEKICAYASGTYNPLKSTIDAEIGAVIHSLESFKIFYLSQKKIIVRTDCQAIISFFNKSFSYKPSRLRWINFVDYITGTGVDYKFEHIAGKDNQLADTLSRLITTLCSSWTALDQATIELIAKACQMEGNSETCRLLNSLTLMQQQAQNFASILVHQPTSMNGIEEGLVFSGYSRQWINEWKKKCKHTSGIMMQNYSFLMNMLQETTSGSIRFMLYELIMKNSTISSSCLRKSTESVVIMESPLTWNKCDRPCVMIPLSLESINKMAESFDKQIKELLKIGVIRPSKSKHRTTAFMVQSGTSVDPKTGKETKGKERMVFNYQRLNDNTEKDQIEGNEVTFYKYITKLHTINLFVPEKDYSREFINFLENEEICFGGIEKTKLHQKFASKIKQLSDMGYIGNEPLKYWKDNQVQCELIIKNPLLTIEDRPLKHVTPQMAESFDKQIKELLKIGVIRPSKSKHRTTAFMVQSGTSVDPKTGKETKGKERMVFNYQRLNDNTEKDQEGQSTCRYTLQTHNNTLLIMDSAGSSHYRVNCESMPDGRKFRDMSLIELADAYAAAGAEFCQHPRTPASLNEWDRRRTSLFKYRPEIKMDQTS</sequence>
<keyword evidence="12" id="KW-0863">Zinc-finger</keyword>
<evidence type="ECO:0000259" key="16">
    <source>
        <dbReference type="PROSITE" id="PS50879"/>
    </source>
</evidence>
<evidence type="ECO:0000256" key="13">
    <source>
        <dbReference type="SAM" id="Coils"/>
    </source>
</evidence>
<dbReference type="NCBIfam" id="TIGR00576">
    <property type="entry name" value="dut"/>
    <property type="match status" value="1"/>
</dbReference>
<dbReference type="InterPro" id="IPR008181">
    <property type="entry name" value="dUTPase"/>
</dbReference>
<dbReference type="Pfam" id="PF00098">
    <property type="entry name" value="zf-CCHC"/>
    <property type="match status" value="1"/>
</dbReference>
<feature type="compositionally biased region" description="Acidic residues" evidence="14">
    <location>
        <begin position="325"/>
        <end position="335"/>
    </location>
</feature>
<dbReference type="InterPro" id="IPR033704">
    <property type="entry name" value="dUTPase_trimeric"/>
</dbReference>
<feature type="domain" description="CCHC-type" evidence="15">
    <location>
        <begin position="995"/>
        <end position="1011"/>
    </location>
</feature>
<dbReference type="GO" id="GO:0004170">
    <property type="term" value="F:dUTP diphosphatase activity"/>
    <property type="evidence" value="ECO:0007669"/>
    <property type="project" value="InterPro"/>
</dbReference>
<dbReference type="Proteomes" id="UP001370490">
    <property type="component" value="Unassembled WGS sequence"/>
</dbReference>
<dbReference type="InterPro" id="IPR043128">
    <property type="entry name" value="Rev_trsase/Diguanyl_cyclase"/>
</dbReference>
<evidence type="ECO:0000256" key="2">
    <source>
        <dbReference type="ARBA" id="ARBA00012493"/>
    </source>
</evidence>
<dbReference type="GO" id="GO:0004523">
    <property type="term" value="F:RNA-DNA hybrid ribonuclease activity"/>
    <property type="evidence" value="ECO:0007669"/>
    <property type="project" value="InterPro"/>
</dbReference>
<dbReference type="SUPFAM" id="SSF51283">
    <property type="entry name" value="dUTPase-like"/>
    <property type="match status" value="1"/>
</dbReference>
<dbReference type="SUPFAM" id="SSF57756">
    <property type="entry name" value="Retrovirus zinc finger-like domains"/>
    <property type="match status" value="1"/>
</dbReference>
<evidence type="ECO:0000256" key="10">
    <source>
        <dbReference type="ARBA" id="ARBA00022918"/>
    </source>
</evidence>
<dbReference type="PROSITE" id="PS50879">
    <property type="entry name" value="RNASE_H_1"/>
    <property type="match status" value="1"/>
</dbReference>
<evidence type="ECO:0000256" key="4">
    <source>
        <dbReference type="ARBA" id="ARBA00022679"/>
    </source>
</evidence>
<dbReference type="Gene3D" id="3.10.10.10">
    <property type="entry name" value="HIV Type 1 Reverse Transcriptase, subunit A, domain 1"/>
    <property type="match status" value="3"/>
</dbReference>
<proteinExistence type="predicted"/>
<dbReference type="GO" id="GO:0004190">
    <property type="term" value="F:aspartic-type endopeptidase activity"/>
    <property type="evidence" value="ECO:0007669"/>
    <property type="project" value="UniProtKB-KW"/>
</dbReference>
<dbReference type="GO" id="GO:0006508">
    <property type="term" value="P:proteolysis"/>
    <property type="evidence" value="ECO:0007669"/>
    <property type="project" value="UniProtKB-KW"/>
</dbReference>
<dbReference type="GO" id="GO:0006226">
    <property type="term" value="P:dUMP biosynthetic process"/>
    <property type="evidence" value="ECO:0007669"/>
    <property type="project" value="InterPro"/>
</dbReference>
<evidence type="ECO:0000256" key="7">
    <source>
        <dbReference type="ARBA" id="ARBA00022750"/>
    </source>
</evidence>
<accession>A0AAN8Z2Q1</accession>
<dbReference type="InterPro" id="IPR001878">
    <property type="entry name" value="Znf_CCHC"/>
</dbReference>